<protein>
    <submittedName>
        <fullName evidence="1">Uncharacterized protein</fullName>
    </submittedName>
</protein>
<sequence length="434" mass="49990">MSEIQEQNFNISSITNNPINLENDMGISPQKFASSDGLNYNKFDSLNPANYNFDYGETYSKKKEVKSLFNPSMYGGNVYGKKVDSDYIDKDRYDLGMYRNFEKSTERQYIAPIDEKSSDNVTIGKMIANRNHIDNIRSEVNKKDNYKGRIISGKSINDSRGLQATVNKNKVYRDYQNSPDKYFISNTISKPEIRSENIMKFTNRSIFNNNFMTNVKTYISDPENVPAMQLSNRQQLFSNDNRNVIANNTSQNFYDYNNLGYTVYPNERETITENIERNNATTYIKKSTLGYDSSGPKYLDKPQAKQIINQSELLNPKTYVNNEISRDNLCTYQTDPTKEIISTGREPTLSNVKLMGGVDRFTTETKKLDDDYMTQYQTGLTNIFEYTPISSDTKNTRDKVVLDNKKLSDRISPDLLDPFRNNPLTKPLTSYAYS</sequence>
<accession>A0A6C0D082</accession>
<evidence type="ECO:0000313" key="1">
    <source>
        <dbReference type="EMBL" id="QHT09115.1"/>
    </source>
</evidence>
<proteinExistence type="predicted"/>
<organism evidence="1">
    <name type="scientific">viral metagenome</name>
    <dbReference type="NCBI Taxonomy" id="1070528"/>
    <lineage>
        <taxon>unclassified sequences</taxon>
        <taxon>metagenomes</taxon>
        <taxon>organismal metagenomes</taxon>
    </lineage>
</organism>
<reference evidence="1" key="1">
    <citation type="journal article" date="2020" name="Nature">
        <title>Giant virus diversity and host interactions through global metagenomics.</title>
        <authorList>
            <person name="Schulz F."/>
            <person name="Roux S."/>
            <person name="Paez-Espino D."/>
            <person name="Jungbluth S."/>
            <person name="Walsh D.A."/>
            <person name="Denef V.J."/>
            <person name="McMahon K.D."/>
            <person name="Konstantinidis K.T."/>
            <person name="Eloe-Fadrosh E.A."/>
            <person name="Kyrpides N.C."/>
            <person name="Woyke T."/>
        </authorList>
    </citation>
    <scope>NUCLEOTIDE SEQUENCE</scope>
    <source>
        <strain evidence="1">GVMAG-M-3300023110-24</strain>
    </source>
</reference>
<name>A0A6C0D082_9ZZZZ</name>
<dbReference type="EMBL" id="MN739508">
    <property type="protein sequence ID" value="QHT09115.1"/>
    <property type="molecule type" value="Genomic_DNA"/>
</dbReference>
<dbReference type="AlphaFoldDB" id="A0A6C0D082"/>